<dbReference type="RefSeq" id="XP_062877528.1">
    <property type="nucleotide sequence ID" value="XM_063021458.1"/>
</dbReference>
<dbReference type="GO" id="GO:0006406">
    <property type="term" value="P:mRNA export from nucleus"/>
    <property type="evidence" value="ECO:0007669"/>
    <property type="project" value="InterPro"/>
</dbReference>
<evidence type="ECO:0000256" key="2">
    <source>
        <dbReference type="ARBA" id="ARBA00022737"/>
    </source>
</evidence>
<dbReference type="InterPro" id="IPR036322">
    <property type="entry name" value="WD40_repeat_dom_sf"/>
</dbReference>
<proteinExistence type="inferred from homology"/>
<dbReference type="InterPro" id="IPR040132">
    <property type="entry name" value="Tex1/THOC3"/>
</dbReference>
<sequence length="341" mass="38239">MSYLSSLRLTPVKETDRSGKQIKAEVSALCLSNSGSKLVTARLDKSIKVWRVTGGSISDAVTIENGHGRGATSICWNPSTELSFATAGLEPLVKIWTPLGRLEREVAATGRCKLVQYSSDGRYLAVGNDNRKVFIYSVLAGYGKVAEYDAESDVNDIKWCNQGSEILVLALQSGAVQLLNWNGEHISELRKLTCRFPATCVMFDVQGRYVAAGSQDGLVYFWRTDDLICVKVLQSTGLDICSLTTDKEGVYICVSFVGDCSSKVYDYESLEQVHDLQDLRGLRLRNAVAWFPSKFMFISTQDRGRTISFTKKDRVEDRRQDDNGPDDRRRDDRRRDDRRAR</sequence>
<keyword evidence="7" id="KW-1185">Reference proteome</keyword>
<dbReference type="GeneID" id="88173513"/>
<dbReference type="Pfam" id="PF00400">
    <property type="entry name" value="WD40"/>
    <property type="match status" value="2"/>
</dbReference>
<keyword evidence="2" id="KW-0677">Repeat</keyword>
<dbReference type="PROSITE" id="PS50082">
    <property type="entry name" value="WD_REPEATS_2"/>
    <property type="match status" value="1"/>
</dbReference>
<evidence type="ECO:0000256" key="3">
    <source>
        <dbReference type="ARBA" id="ARBA00046343"/>
    </source>
</evidence>
<keyword evidence="1 4" id="KW-0853">WD repeat</keyword>
<accession>A0AAX4H9C1</accession>
<gene>
    <name evidence="6" type="ORF">PUMCH_002448</name>
</gene>
<dbReference type="AlphaFoldDB" id="A0AAX4H9C1"/>
<dbReference type="GO" id="GO:0000445">
    <property type="term" value="C:THO complex part of transcription export complex"/>
    <property type="evidence" value="ECO:0007669"/>
    <property type="project" value="TreeGrafter"/>
</dbReference>
<protein>
    <submittedName>
        <fullName evidence="6">Uncharacterized protein</fullName>
    </submittedName>
</protein>
<organism evidence="6 7">
    <name type="scientific">Australozyma saopauloensis</name>
    <dbReference type="NCBI Taxonomy" id="291208"/>
    <lineage>
        <taxon>Eukaryota</taxon>
        <taxon>Fungi</taxon>
        <taxon>Dikarya</taxon>
        <taxon>Ascomycota</taxon>
        <taxon>Saccharomycotina</taxon>
        <taxon>Pichiomycetes</taxon>
        <taxon>Metschnikowiaceae</taxon>
        <taxon>Australozyma</taxon>
    </lineage>
</organism>
<comment type="similarity">
    <text evidence="3">Belongs to the THOC3 family.</text>
</comment>
<evidence type="ECO:0000256" key="1">
    <source>
        <dbReference type="ARBA" id="ARBA00022574"/>
    </source>
</evidence>
<dbReference type="SUPFAM" id="SSF50978">
    <property type="entry name" value="WD40 repeat-like"/>
    <property type="match status" value="1"/>
</dbReference>
<evidence type="ECO:0000313" key="7">
    <source>
        <dbReference type="Proteomes" id="UP001338582"/>
    </source>
</evidence>
<name>A0AAX4H9C1_9ASCO</name>
<feature type="repeat" description="WD" evidence="4">
    <location>
        <begin position="26"/>
        <end position="60"/>
    </location>
</feature>
<dbReference type="Gene3D" id="2.130.10.10">
    <property type="entry name" value="YVTN repeat-like/Quinoprotein amine dehydrogenase"/>
    <property type="match status" value="2"/>
</dbReference>
<dbReference type="InterPro" id="IPR015943">
    <property type="entry name" value="WD40/YVTN_repeat-like_dom_sf"/>
</dbReference>
<dbReference type="Proteomes" id="UP001338582">
    <property type="component" value="Chromosome 3"/>
</dbReference>
<evidence type="ECO:0000256" key="5">
    <source>
        <dbReference type="SAM" id="MobiDB-lite"/>
    </source>
</evidence>
<evidence type="ECO:0000256" key="4">
    <source>
        <dbReference type="PROSITE-ProRule" id="PRU00221"/>
    </source>
</evidence>
<dbReference type="SMART" id="SM00320">
    <property type="entry name" value="WD40"/>
    <property type="match status" value="6"/>
</dbReference>
<dbReference type="KEGG" id="asau:88173513"/>
<dbReference type="EMBL" id="CP138896">
    <property type="protein sequence ID" value="WPK25145.1"/>
    <property type="molecule type" value="Genomic_DNA"/>
</dbReference>
<dbReference type="InterPro" id="IPR001680">
    <property type="entry name" value="WD40_rpt"/>
</dbReference>
<dbReference type="PANTHER" id="PTHR22839:SF0">
    <property type="entry name" value="THO COMPLEX SUBUNIT 3"/>
    <property type="match status" value="1"/>
</dbReference>
<dbReference type="PANTHER" id="PTHR22839">
    <property type="entry name" value="THO COMPLEX SUBUNIT 3 THO3"/>
    <property type="match status" value="1"/>
</dbReference>
<reference evidence="6 7" key="1">
    <citation type="submission" date="2023-10" db="EMBL/GenBank/DDBJ databases">
        <title>Draft Genome Sequence of Candida saopaulonensis from a very Premature Infant with Sepsis.</title>
        <authorList>
            <person name="Ning Y."/>
            <person name="Dai R."/>
            <person name="Xiao M."/>
            <person name="Xu Y."/>
            <person name="Yan Q."/>
            <person name="Zhang L."/>
        </authorList>
    </citation>
    <scope>NUCLEOTIDE SEQUENCE [LARGE SCALE GENOMIC DNA]</scope>
    <source>
        <strain evidence="6 7">19XY460</strain>
    </source>
</reference>
<evidence type="ECO:0000313" key="6">
    <source>
        <dbReference type="EMBL" id="WPK25145.1"/>
    </source>
</evidence>
<feature type="region of interest" description="Disordered" evidence="5">
    <location>
        <begin position="310"/>
        <end position="341"/>
    </location>
</feature>